<dbReference type="EMBL" id="RDQH01000334">
    <property type="protein sequence ID" value="RXH92288.1"/>
    <property type="molecule type" value="Genomic_DNA"/>
</dbReference>
<proteinExistence type="predicted"/>
<protein>
    <recommendedName>
        <fullName evidence="1">F-box domain-containing protein</fullName>
    </recommendedName>
</protein>
<dbReference type="PANTHER" id="PTHR31672:SF13">
    <property type="entry name" value="F-BOX PROTEIN CPR30-LIKE"/>
    <property type="match status" value="1"/>
</dbReference>
<name>A0A498J9B5_MALDO</name>
<keyword evidence="3" id="KW-1185">Reference proteome</keyword>
<dbReference type="CDD" id="cd22157">
    <property type="entry name" value="F-box_AtFBW1-like"/>
    <property type="match status" value="1"/>
</dbReference>
<accession>A0A498J9B5</accession>
<evidence type="ECO:0000313" key="3">
    <source>
        <dbReference type="Proteomes" id="UP000290289"/>
    </source>
</evidence>
<dbReference type="PANTHER" id="PTHR31672">
    <property type="entry name" value="BNACNNG10540D PROTEIN"/>
    <property type="match status" value="1"/>
</dbReference>
<organism evidence="2 3">
    <name type="scientific">Malus domestica</name>
    <name type="common">Apple</name>
    <name type="synonym">Pyrus malus</name>
    <dbReference type="NCBI Taxonomy" id="3750"/>
    <lineage>
        <taxon>Eukaryota</taxon>
        <taxon>Viridiplantae</taxon>
        <taxon>Streptophyta</taxon>
        <taxon>Embryophyta</taxon>
        <taxon>Tracheophyta</taxon>
        <taxon>Spermatophyta</taxon>
        <taxon>Magnoliopsida</taxon>
        <taxon>eudicotyledons</taxon>
        <taxon>Gunneridae</taxon>
        <taxon>Pentapetalae</taxon>
        <taxon>rosids</taxon>
        <taxon>fabids</taxon>
        <taxon>Rosales</taxon>
        <taxon>Rosaceae</taxon>
        <taxon>Amygdaloideae</taxon>
        <taxon>Maleae</taxon>
        <taxon>Malus</taxon>
    </lineage>
</organism>
<dbReference type="SUPFAM" id="SSF81383">
    <property type="entry name" value="F-box domain"/>
    <property type="match status" value="1"/>
</dbReference>
<dbReference type="InterPro" id="IPR036047">
    <property type="entry name" value="F-box-like_dom_sf"/>
</dbReference>
<dbReference type="InterPro" id="IPR001810">
    <property type="entry name" value="F-box_dom"/>
</dbReference>
<evidence type="ECO:0000313" key="2">
    <source>
        <dbReference type="EMBL" id="RXH92288.1"/>
    </source>
</evidence>
<comment type="caution">
    <text evidence="2">The sequence shown here is derived from an EMBL/GenBank/DDBJ whole genome shotgun (WGS) entry which is preliminary data.</text>
</comment>
<dbReference type="InterPro" id="IPR050796">
    <property type="entry name" value="SCF_F-box_component"/>
</dbReference>
<evidence type="ECO:0000259" key="1">
    <source>
        <dbReference type="SMART" id="SM00256"/>
    </source>
</evidence>
<reference evidence="2 3" key="1">
    <citation type="submission" date="2018-10" db="EMBL/GenBank/DDBJ databases">
        <title>A high-quality apple genome assembly.</title>
        <authorList>
            <person name="Hu J."/>
        </authorList>
    </citation>
    <scope>NUCLEOTIDE SEQUENCE [LARGE SCALE GENOMIC DNA]</scope>
    <source>
        <strain evidence="3">cv. HFTH1</strain>
        <tissue evidence="2">Young leaf</tissue>
    </source>
</reference>
<dbReference type="Gene3D" id="1.20.1280.50">
    <property type="match status" value="1"/>
</dbReference>
<dbReference type="Pfam" id="PF00646">
    <property type="entry name" value="F-box"/>
    <property type="match status" value="1"/>
</dbReference>
<dbReference type="Proteomes" id="UP000290289">
    <property type="component" value="Chromosome 8"/>
</dbReference>
<dbReference type="SMART" id="SM00256">
    <property type="entry name" value="FBOX"/>
    <property type="match status" value="1"/>
</dbReference>
<gene>
    <name evidence="2" type="ORF">DVH24_033184</name>
</gene>
<dbReference type="AlphaFoldDB" id="A0A498J9B5"/>
<sequence length="131" mass="14328">MASDDGELPIFSSSNDDIFVEILSWLPVISLLRFRCVCKSWRDLISTYQFVAKHRAHTNDNNKNKNVGGASTSAAASSAILSSRRDLEDEFAFDTSVYSSSLVGSSNGLICCARIAPKLLVSEHWLLLGTV</sequence>
<feature type="domain" description="F-box" evidence="1">
    <location>
        <begin position="16"/>
        <end position="54"/>
    </location>
</feature>